<accession>A0ACC8XER9</accession>
<keyword evidence="1" id="KW-0547">Nucleotide-binding</keyword>
<name>A0ACC8XER9_9FIRM</name>
<keyword evidence="1" id="KW-0067">ATP-binding</keyword>
<evidence type="ECO:0000313" key="1">
    <source>
        <dbReference type="EMBL" id="ONI41743.1"/>
    </source>
</evidence>
<dbReference type="EMBL" id="LJDB01000029">
    <property type="protein sequence ID" value="ONI41743.1"/>
    <property type="molecule type" value="Genomic_DNA"/>
</dbReference>
<protein>
    <submittedName>
        <fullName evidence="1">D-xylose ABC transporter ATP-binding protein</fullName>
    </submittedName>
</protein>
<comment type="caution">
    <text evidence="1">The sequence shown here is derived from an EMBL/GenBank/DDBJ whole genome shotgun (WGS) entry which is preliminary data.</text>
</comment>
<gene>
    <name evidence="1" type="ORF">AN396_03155</name>
</gene>
<reference evidence="1" key="1">
    <citation type="submission" date="2016-08" db="EMBL/GenBank/DDBJ databases">
        <authorList>
            <person name="Ngugi D.K."/>
            <person name="Miyake S."/>
            <person name="Stingl U."/>
        </authorList>
    </citation>
    <scope>NUCLEOTIDE SEQUENCE</scope>
    <source>
        <strain evidence="1">SCG-B11WGA-EpuloA1</strain>
    </source>
</reference>
<keyword evidence="2" id="KW-1185">Reference proteome</keyword>
<evidence type="ECO:0000313" key="2">
    <source>
        <dbReference type="Proteomes" id="UP000188605"/>
    </source>
</evidence>
<dbReference type="Proteomes" id="UP000188605">
    <property type="component" value="Unassembled WGS sequence"/>
</dbReference>
<proteinExistence type="predicted"/>
<sequence length="495" mass="55285">MKEIVKMRKICKEFPGVKALHNVNLDLREGEVHALVGENGAGKSTIIKTLMGVHQKTSGNIYFEDNLIEIKSPLHAQAIGFGAVYQDVNLAQHLSIAENFFMGQLPKNKFGLVDYKKMNKETKQIMDSIEVNVNPKAIIKTLSVAQQEMVAIGKVLHQKAKVVIFDEPTALLTNEETEQLFKIINMLKKNNVAVLYVSHRMEEILNICDRATVLKDGQNVDTVEIEGLVEDDLISLMVGRDVEDMYSIKHVEPQETVLKVENISRKDNFHNINFEIKRGEIFGMFGLVGSGRTEIVRSIFGADEKDSGTVYFNGKEANFKTPSQGIKSGIALLPENRKEQGLCLKLSITENTNMAAIDKISNRGFINGKKGAEIADKYCKTLRTKTPSINQLCKNLSGGNQQKVVIAKWLAQDSDLFIFDEPTVGVDVGAKVEIYRVFEELLKQGKTIIVISSYLPEVTGLSDRLLVMHEGNQMGILSKEEFQEERILRLASGLK</sequence>
<organism evidence="1 2">
    <name type="scientific">Candidatus Epulonipiscium fishelsonii</name>
    <dbReference type="NCBI Taxonomy" id="77094"/>
    <lineage>
        <taxon>Bacteria</taxon>
        <taxon>Bacillati</taxon>
        <taxon>Bacillota</taxon>
        <taxon>Clostridia</taxon>
        <taxon>Lachnospirales</taxon>
        <taxon>Lachnospiraceae</taxon>
        <taxon>Candidatus Epulonipiscium</taxon>
    </lineage>
</organism>